<dbReference type="VEuPathDB" id="VectorBase:ISCP_032326"/>
<dbReference type="VEuPathDB" id="VectorBase:ISCW014868"/>
<keyword evidence="12" id="KW-1185">Reference proteome</keyword>
<evidence type="ECO:0000256" key="1">
    <source>
        <dbReference type="ARBA" id="ARBA00004926"/>
    </source>
</evidence>
<accession>B7QLH6</accession>
<dbReference type="SUPFAM" id="SSF53697">
    <property type="entry name" value="SIS domain"/>
    <property type="match status" value="1"/>
</dbReference>
<dbReference type="PaxDb" id="6945-B7QLH6"/>
<comment type="similarity">
    <text evidence="2 9">Belongs to the GPI family.</text>
</comment>
<dbReference type="OrthoDB" id="5831190at2759"/>
<sequence>MAAFVQNHFLLDDPSYKKLQEYYNAKGKTLNMPALFKEDPERFRRYSVRLKTPVDGVLLVDYSKNLINHDVMTRLFDLARSRKVEPARDAMFQGEKINFTEGRAVLHIALRNRSNNPIMVEGKDVMPSVNAVLKHMREFSDSVRNGVWKGYTGKSITDVVNIGIGGSDLGPLMVTEALQPFQKGPNVHFVSNIDGTHLAKTLKKLSAETTLFIIASKTFTTQETITNAQSAKEWLMNHTPNPSDVAKHFVALSTNAPKVKDFGIDENNMFEFWDWVGGRYSLWSAIGLSIALYVGMDNFEQLLSGAHFMDQHFLSAPLESNIPRAMPCSLMISICTGLLPTSSRVTWSLMANMLPGVVNAWPIRLVPLSGVSPAPMGSMPFYQLIHQGTRLIPCDFIAPVKTHNPISHGIHHEILLANFLAQTEALMKGKTKEEAEAELKKAGMTGEVLQKILPHKVFEGNKPTNSLMVDKMTPYSLGMLIAMYEHKIFTQGIIWDINSYDQWGVELGKQLAKVIQPELRGKSEVSTHDGSTNGLINFIKSYN</sequence>
<dbReference type="PROSITE" id="PS00765">
    <property type="entry name" value="P_GLUCOSE_ISOMERASE_1"/>
    <property type="match status" value="1"/>
</dbReference>
<dbReference type="GO" id="GO:0005829">
    <property type="term" value="C:cytosol"/>
    <property type="evidence" value="ECO:0000318"/>
    <property type="project" value="GO_Central"/>
</dbReference>
<dbReference type="GO" id="GO:0097367">
    <property type="term" value="F:carbohydrate derivative binding"/>
    <property type="evidence" value="ECO:0007669"/>
    <property type="project" value="InterPro"/>
</dbReference>
<dbReference type="InterPro" id="IPR018189">
    <property type="entry name" value="Phosphoglucose_isomerase_CS"/>
</dbReference>
<dbReference type="GO" id="GO:0004347">
    <property type="term" value="F:glucose-6-phosphate isomerase activity"/>
    <property type="evidence" value="ECO:0000318"/>
    <property type="project" value="GO_Central"/>
</dbReference>
<dbReference type="CDD" id="cd05015">
    <property type="entry name" value="SIS_PGI_1"/>
    <property type="match status" value="1"/>
</dbReference>
<evidence type="ECO:0007829" key="13">
    <source>
        <dbReference type="PeptideAtlas" id="B7QLH6"/>
    </source>
</evidence>
<name>B7QLH6_IXOSC</name>
<dbReference type="GO" id="GO:0048029">
    <property type="term" value="F:monosaccharide binding"/>
    <property type="evidence" value="ECO:0000318"/>
    <property type="project" value="GO_Central"/>
</dbReference>
<keyword evidence="7 9" id="KW-0413">Isomerase</keyword>
<reference evidence="11" key="2">
    <citation type="submission" date="2020-05" db="UniProtKB">
        <authorList>
            <consortium name="EnsemblMetazoa"/>
        </authorList>
    </citation>
    <scope>IDENTIFICATION</scope>
    <source>
        <strain evidence="11">wikel</strain>
    </source>
</reference>
<dbReference type="Gene3D" id="1.10.1390.10">
    <property type="match status" value="1"/>
</dbReference>
<dbReference type="EnsemblMetazoa" id="ISCW014868-RA">
    <property type="protein sequence ID" value="ISCW014868-PA"/>
    <property type="gene ID" value="ISCW014868"/>
</dbReference>
<dbReference type="FunCoup" id="B7QLH6">
    <property type="interactions" value="1021"/>
</dbReference>
<dbReference type="HAMAP" id="MF_00473">
    <property type="entry name" value="G6P_isomerase"/>
    <property type="match status" value="1"/>
</dbReference>
<dbReference type="Proteomes" id="UP000001555">
    <property type="component" value="Unassembled WGS sequence"/>
</dbReference>
<comment type="catalytic activity">
    <reaction evidence="8 9">
        <text>alpha-D-glucose 6-phosphate = beta-D-fructose 6-phosphate</text>
        <dbReference type="Rhea" id="RHEA:11816"/>
        <dbReference type="ChEBI" id="CHEBI:57634"/>
        <dbReference type="ChEBI" id="CHEBI:58225"/>
        <dbReference type="EC" id="5.3.1.9"/>
    </reaction>
</comment>
<evidence type="ECO:0000256" key="2">
    <source>
        <dbReference type="ARBA" id="ARBA00006604"/>
    </source>
</evidence>
<dbReference type="FunFam" id="3.40.50.10490:FF:000004">
    <property type="entry name" value="Glucose-6-phosphate isomerase"/>
    <property type="match status" value="1"/>
</dbReference>
<dbReference type="UniPathway" id="UPA00109">
    <property type="reaction ID" value="UER00181"/>
</dbReference>
<evidence type="ECO:0000256" key="3">
    <source>
        <dbReference type="ARBA" id="ARBA00011952"/>
    </source>
</evidence>
<evidence type="ECO:0000256" key="8">
    <source>
        <dbReference type="ARBA" id="ARBA00029321"/>
    </source>
</evidence>
<keyword evidence="6 9" id="KW-0324">Glycolysis</keyword>
<evidence type="ECO:0000313" key="12">
    <source>
        <dbReference type="Proteomes" id="UP000001555"/>
    </source>
</evidence>
<dbReference type="EMBL" id="ABJB010720231">
    <property type="status" value="NOT_ANNOTATED_CDS"/>
    <property type="molecule type" value="Genomic_DNA"/>
</dbReference>
<dbReference type="AlphaFoldDB" id="B7QLH6"/>
<dbReference type="GO" id="GO:0051156">
    <property type="term" value="P:glucose 6-phosphate metabolic process"/>
    <property type="evidence" value="ECO:0000318"/>
    <property type="project" value="GO_Central"/>
</dbReference>
<dbReference type="InterPro" id="IPR035476">
    <property type="entry name" value="SIS_PGI_1"/>
</dbReference>
<dbReference type="FunFam" id="3.40.50.10490:FF:000060">
    <property type="entry name" value="Glucose-6-phosphate isomerase"/>
    <property type="match status" value="1"/>
</dbReference>
<dbReference type="InterPro" id="IPR046348">
    <property type="entry name" value="SIS_dom_sf"/>
</dbReference>
<evidence type="ECO:0000256" key="6">
    <source>
        <dbReference type="ARBA" id="ARBA00023152"/>
    </source>
</evidence>
<dbReference type="InParanoid" id="B7QLH6"/>
<dbReference type="PROSITE" id="PS51463">
    <property type="entry name" value="P_GLUCOSE_ISOMERASE_3"/>
    <property type="match status" value="1"/>
</dbReference>
<dbReference type="GO" id="GO:0006094">
    <property type="term" value="P:gluconeogenesis"/>
    <property type="evidence" value="ECO:0000318"/>
    <property type="project" value="GO_Central"/>
</dbReference>
<dbReference type="Gene3D" id="3.40.50.10490">
    <property type="entry name" value="Glucose-6-phosphate isomerase like protein, domain 1"/>
    <property type="match status" value="3"/>
</dbReference>
<dbReference type="EMBL" id="ABJB010258253">
    <property type="status" value="NOT_ANNOTATED_CDS"/>
    <property type="molecule type" value="Genomic_DNA"/>
</dbReference>
<evidence type="ECO:0000256" key="4">
    <source>
        <dbReference type="ARBA" id="ARBA00018388"/>
    </source>
</evidence>
<evidence type="ECO:0000256" key="9">
    <source>
        <dbReference type="RuleBase" id="RU000612"/>
    </source>
</evidence>
<dbReference type="HOGENOM" id="CLU_017947_3_1_1"/>
<dbReference type="VEuPathDB" id="VectorBase:ISCI014868"/>
<dbReference type="PANTHER" id="PTHR11469">
    <property type="entry name" value="GLUCOSE-6-PHOSPHATE ISOMERASE"/>
    <property type="match status" value="1"/>
</dbReference>
<keyword evidence="13" id="KW-1267">Proteomics identification</keyword>
<evidence type="ECO:0000256" key="5">
    <source>
        <dbReference type="ARBA" id="ARBA00022432"/>
    </source>
</evidence>
<dbReference type="Pfam" id="PF00342">
    <property type="entry name" value="PGI"/>
    <property type="match status" value="2"/>
</dbReference>
<dbReference type="PROSITE" id="PS00174">
    <property type="entry name" value="P_GLUCOSE_ISOMERASE_2"/>
    <property type="match status" value="1"/>
</dbReference>
<keyword evidence="5 9" id="KW-0312">Gluconeogenesis</keyword>
<dbReference type="EC" id="5.3.1.9" evidence="3 9"/>
<proteinExistence type="evidence at protein level"/>
<dbReference type="FunFam" id="1.10.1390.10:FF:000001">
    <property type="entry name" value="Glucose-6-phosphate isomerase"/>
    <property type="match status" value="1"/>
</dbReference>
<dbReference type="InterPro" id="IPR035482">
    <property type="entry name" value="SIS_PGI_2"/>
</dbReference>
<evidence type="ECO:0000313" key="10">
    <source>
        <dbReference type="EMBL" id="EEC19698.1"/>
    </source>
</evidence>
<organism>
    <name type="scientific">Ixodes scapularis</name>
    <name type="common">Black-legged tick</name>
    <name type="synonym">Deer tick</name>
    <dbReference type="NCBI Taxonomy" id="6945"/>
    <lineage>
        <taxon>Eukaryota</taxon>
        <taxon>Metazoa</taxon>
        <taxon>Ecdysozoa</taxon>
        <taxon>Arthropoda</taxon>
        <taxon>Chelicerata</taxon>
        <taxon>Arachnida</taxon>
        <taxon>Acari</taxon>
        <taxon>Parasitiformes</taxon>
        <taxon>Ixodida</taxon>
        <taxon>Ixodoidea</taxon>
        <taxon>Ixodidae</taxon>
        <taxon>Ixodinae</taxon>
        <taxon>Ixodes</taxon>
    </lineage>
</organism>
<gene>
    <name evidence="10" type="ORF">IscW_ISCW014868</name>
</gene>
<dbReference type="EMBL" id="ABJB011060920">
    <property type="status" value="NOT_ANNOTATED_CDS"/>
    <property type="molecule type" value="Genomic_DNA"/>
</dbReference>
<protein>
    <recommendedName>
        <fullName evidence="4 9">Glucose-6-phosphate isomerase</fullName>
        <ecNumber evidence="3 9">5.3.1.9</ecNumber>
    </recommendedName>
</protein>
<dbReference type="InterPro" id="IPR023096">
    <property type="entry name" value="G6P_Isomerase_C"/>
</dbReference>
<dbReference type="PANTHER" id="PTHR11469:SF1">
    <property type="entry name" value="GLUCOSE-6-PHOSPHATE ISOMERASE"/>
    <property type="match status" value="1"/>
</dbReference>
<dbReference type="STRING" id="6945.B7QLH6"/>
<dbReference type="PRINTS" id="PR00662">
    <property type="entry name" value="G6PISOMERASE"/>
</dbReference>
<evidence type="ECO:0000313" key="11">
    <source>
        <dbReference type="EnsemblMetazoa" id="ISCW014868-PA"/>
    </source>
</evidence>
<evidence type="ECO:0000256" key="7">
    <source>
        <dbReference type="ARBA" id="ARBA00023235"/>
    </source>
</evidence>
<comment type="pathway">
    <text evidence="1 9">Carbohydrate degradation; glycolysis; D-glyceraldehyde 3-phosphate and glycerone phosphate from D-glucose: step 2/4.</text>
</comment>
<reference evidence="10 12" key="1">
    <citation type="submission" date="2008-03" db="EMBL/GenBank/DDBJ databases">
        <title>Annotation of Ixodes scapularis.</title>
        <authorList>
            <consortium name="Ixodes scapularis Genome Project Consortium"/>
            <person name="Caler E."/>
            <person name="Hannick L.I."/>
            <person name="Bidwell S."/>
            <person name="Joardar V."/>
            <person name="Thiagarajan M."/>
            <person name="Amedeo P."/>
            <person name="Galinsky K.J."/>
            <person name="Schobel S."/>
            <person name="Inman J."/>
            <person name="Hostetler J."/>
            <person name="Miller J."/>
            <person name="Hammond M."/>
            <person name="Megy K."/>
            <person name="Lawson D."/>
            <person name="Kodira C."/>
            <person name="Sutton G."/>
            <person name="Meyer J."/>
            <person name="Hill C.A."/>
            <person name="Birren B."/>
            <person name="Nene V."/>
            <person name="Collins F."/>
            <person name="Alarcon-Chaidez F."/>
            <person name="Wikel S."/>
            <person name="Strausberg R."/>
        </authorList>
    </citation>
    <scope>NUCLEOTIDE SEQUENCE [LARGE SCALE GENOMIC DNA]</scope>
    <source>
        <strain evidence="12">Wikel</strain>
        <strain evidence="10">Wikel colony</strain>
    </source>
</reference>
<dbReference type="EMBL" id="DS965314">
    <property type="protein sequence ID" value="EEC19698.1"/>
    <property type="molecule type" value="Genomic_DNA"/>
</dbReference>
<dbReference type="EMBL" id="ABJB010029173">
    <property type="status" value="NOT_ANNOTATED_CDS"/>
    <property type="molecule type" value="Genomic_DNA"/>
</dbReference>
<dbReference type="CDD" id="cd05016">
    <property type="entry name" value="SIS_PGI_2"/>
    <property type="match status" value="1"/>
</dbReference>
<dbReference type="InterPro" id="IPR001672">
    <property type="entry name" value="G6P_Isomerase"/>
</dbReference>
<dbReference type="GO" id="GO:0006096">
    <property type="term" value="P:glycolytic process"/>
    <property type="evidence" value="ECO:0000318"/>
    <property type="project" value="GO_Central"/>
</dbReference>